<keyword evidence="1" id="KW-0732">Signal</keyword>
<feature type="chain" id="PRO_5035322602" evidence="1">
    <location>
        <begin position="20"/>
        <end position="137"/>
    </location>
</feature>
<keyword evidence="3" id="KW-1185">Reference proteome</keyword>
<gene>
    <name evidence="2" type="ORF">ICI42_17475</name>
</gene>
<evidence type="ECO:0000313" key="3">
    <source>
        <dbReference type="Proteomes" id="UP000643405"/>
    </source>
</evidence>
<accession>A0A8J6PYC1</accession>
<dbReference type="RefSeq" id="WP_188165868.1">
    <property type="nucleotide sequence ID" value="NZ_JACVVX010000005.1"/>
</dbReference>
<protein>
    <submittedName>
        <fullName evidence="2">DUF4864 domain-containing protein</fullName>
    </submittedName>
</protein>
<evidence type="ECO:0000256" key="1">
    <source>
        <dbReference type="SAM" id="SignalP"/>
    </source>
</evidence>
<dbReference type="InterPro" id="IPR032347">
    <property type="entry name" value="DUF4864"/>
</dbReference>
<proteinExistence type="predicted"/>
<dbReference type="Proteomes" id="UP000643405">
    <property type="component" value="Unassembled WGS sequence"/>
</dbReference>
<evidence type="ECO:0000313" key="2">
    <source>
        <dbReference type="EMBL" id="MBD0416447.1"/>
    </source>
</evidence>
<feature type="signal peptide" evidence="1">
    <location>
        <begin position="1"/>
        <end position="19"/>
    </location>
</feature>
<dbReference type="EMBL" id="JACVVX010000005">
    <property type="protein sequence ID" value="MBD0416447.1"/>
    <property type="molecule type" value="Genomic_DNA"/>
</dbReference>
<comment type="caution">
    <text evidence="2">The sequence shown here is derived from an EMBL/GenBank/DDBJ whole genome shotgun (WGS) entry which is preliminary data.</text>
</comment>
<dbReference type="AlphaFoldDB" id="A0A8J6PYC1"/>
<name>A0A8J6PYC1_9HYPH</name>
<sequence>MPTRLFVLLLLLFPFGANAGEAEIQAAQSTIENQLKAFASGDNAGAYGYAAPGVRQVFPTLESFMGMVTGAYRPVYRPKDYSFGKVEEMGTGEVVQQLLLTGEDGKNYEAVYVLERQPDGSWRIKGVSLKASNALTI</sequence>
<organism evidence="2 3">
    <name type="scientific">Oryzicola mucosus</name>
    <dbReference type="NCBI Taxonomy" id="2767425"/>
    <lineage>
        <taxon>Bacteria</taxon>
        <taxon>Pseudomonadati</taxon>
        <taxon>Pseudomonadota</taxon>
        <taxon>Alphaproteobacteria</taxon>
        <taxon>Hyphomicrobiales</taxon>
        <taxon>Phyllobacteriaceae</taxon>
        <taxon>Oryzicola</taxon>
    </lineage>
</organism>
<reference evidence="2" key="1">
    <citation type="submission" date="2020-09" db="EMBL/GenBank/DDBJ databases">
        <title>Genome seq and assembly of Tianweitania sp.</title>
        <authorList>
            <person name="Chhetri G."/>
        </authorList>
    </citation>
    <scope>NUCLEOTIDE SEQUENCE</scope>
    <source>
        <strain evidence="2">Rool2</strain>
    </source>
</reference>
<dbReference type="Pfam" id="PF16156">
    <property type="entry name" value="DUF4864"/>
    <property type="match status" value="1"/>
</dbReference>